<dbReference type="EMBL" id="CM024808">
    <property type="protein sequence ID" value="KAG8007012.1"/>
    <property type="molecule type" value="Genomic_DNA"/>
</dbReference>
<gene>
    <name evidence="1" type="primary">DRC3</name>
    <name evidence="1" type="ORF">GBF38_023122</name>
</gene>
<comment type="caution">
    <text evidence="1">The sequence shown here is derived from an EMBL/GenBank/DDBJ whole genome shotgun (WGS) entry which is preliminary data.</text>
</comment>
<evidence type="ECO:0000313" key="1">
    <source>
        <dbReference type="EMBL" id="KAG8007012.1"/>
    </source>
</evidence>
<name>A0ACB7EXN7_NIBAL</name>
<sequence>MDEATMPDLEAKPVFMDEEMLHEAVMVQIPTYPRIENLEEIKYSEILRLQLEFRNIPKIQFLWEFTSLTRLDLNNNLIEKIEGLGCLVNLTWLTLSFNKIEKIEGLESLRKLELLNLTHNRIAVIENLDTLEKLTHLYIGSNCLEQLDDVLYLRKFETLFALTLSGNPLSKEDEYKYFIAAYFPKLMYLDYKLLDAKTKNEAAVKFHLILEKMKAEELQIQQAKETEQRQEDEAKLHKDAFVEFLNGSYMFKSMFKDDPEAEILPSVPGMADLLQTYPFSHTFAQCRDLEDNYYENARKIAATTLENIAKKDVEVELPEDVKLLFKTKETVMDALATGHDNHLQIIIDQETQLIMRTNIEDNELERNRMRTSTIHRYMNYLREQLEEFQ</sequence>
<reference evidence="1" key="1">
    <citation type="submission" date="2020-04" db="EMBL/GenBank/DDBJ databases">
        <title>A chromosome-scale assembly and high-density genetic map of the yellow drum (Nibea albiflora) genome.</title>
        <authorList>
            <person name="Xu D."/>
            <person name="Zhang W."/>
            <person name="Chen R."/>
            <person name="Tan P."/>
            <person name="Wang L."/>
            <person name="Song H."/>
            <person name="Tian L."/>
            <person name="Zhu Q."/>
            <person name="Wang B."/>
        </authorList>
    </citation>
    <scope>NUCLEOTIDE SEQUENCE</scope>
    <source>
        <strain evidence="1">ZJHYS-2018</strain>
    </source>
</reference>
<evidence type="ECO:0000313" key="2">
    <source>
        <dbReference type="Proteomes" id="UP000805704"/>
    </source>
</evidence>
<organism evidence="1 2">
    <name type="scientific">Nibea albiflora</name>
    <name type="common">Yellow drum</name>
    <name type="synonym">Corvina albiflora</name>
    <dbReference type="NCBI Taxonomy" id="240163"/>
    <lineage>
        <taxon>Eukaryota</taxon>
        <taxon>Metazoa</taxon>
        <taxon>Chordata</taxon>
        <taxon>Craniata</taxon>
        <taxon>Vertebrata</taxon>
        <taxon>Euteleostomi</taxon>
        <taxon>Actinopterygii</taxon>
        <taxon>Neopterygii</taxon>
        <taxon>Teleostei</taxon>
        <taxon>Neoteleostei</taxon>
        <taxon>Acanthomorphata</taxon>
        <taxon>Eupercaria</taxon>
        <taxon>Sciaenidae</taxon>
        <taxon>Nibea</taxon>
    </lineage>
</organism>
<protein>
    <submittedName>
        <fullName evidence="1">Dynein regulatory complex subunit 3</fullName>
    </submittedName>
</protein>
<dbReference type="Proteomes" id="UP000805704">
    <property type="component" value="Chromosome 20"/>
</dbReference>
<keyword evidence="2" id="KW-1185">Reference proteome</keyword>
<accession>A0ACB7EXN7</accession>
<proteinExistence type="predicted"/>